<keyword evidence="11" id="KW-1185">Reference proteome</keyword>
<feature type="compositionally biased region" description="Polar residues" evidence="9">
    <location>
        <begin position="373"/>
        <end position="383"/>
    </location>
</feature>
<evidence type="ECO:0000256" key="5">
    <source>
        <dbReference type="ARBA" id="ARBA00023163"/>
    </source>
</evidence>
<dbReference type="RefSeq" id="XP_022817820.1">
    <property type="nucleotide sequence ID" value="XM_022962052.1"/>
</dbReference>
<reference evidence="12" key="1">
    <citation type="submission" date="2025-08" db="UniProtKB">
        <authorList>
            <consortium name="RefSeq"/>
        </authorList>
    </citation>
    <scope>IDENTIFICATION</scope>
    <source>
        <strain evidence="12">Ishihara</strain>
        <tissue evidence="12">Whole body</tissue>
    </source>
</reference>
<comment type="similarity">
    <text evidence="2">Belongs to the pinin family.</text>
</comment>
<keyword evidence="5" id="KW-0804">Transcription</keyword>
<keyword evidence="8" id="KW-0175">Coiled coil</keyword>
<protein>
    <submittedName>
        <fullName evidence="12">Pinin isoform X1</fullName>
    </submittedName>
</protein>
<gene>
    <name evidence="12" type="primary">LOC111350454</name>
</gene>
<feature type="domain" description="Pinin/SDK/MemA protein" evidence="10">
    <location>
        <begin position="134"/>
        <end position="257"/>
    </location>
</feature>
<dbReference type="InterPro" id="IPR039853">
    <property type="entry name" value="Pinin"/>
</dbReference>
<name>A0A9J7INT4_SPOLT</name>
<dbReference type="Pfam" id="PF04696">
    <property type="entry name" value="Pinin_SDK_memA"/>
    <property type="match status" value="1"/>
</dbReference>
<keyword evidence="3" id="KW-0507">mRNA processing</keyword>
<proteinExistence type="inferred from homology"/>
<dbReference type="OrthoDB" id="330772at2759"/>
<feature type="compositionally biased region" description="Basic and acidic residues" evidence="9">
    <location>
        <begin position="341"/>
        <end position="350"/>
    </location>
</feature>
<dbReference type="GeneID" id="111350454"/>
<feature type="compositionally biased region" description="Polar residues" evidence="9">
    <location>
        <begin position="390"/>
        <end position="413"/>
    </location>
</feature>
<dbReference type="PANTHER" id="PTHR12707">
    <property type="entry name" value="PINN"/>
    <property type="match status" value="1"/>
</dbReference>
<feature type="region of interest" description="Disordered" evidence="9">
    <location>
        <begin position="44"/>
        <end position="112"/>
    </location>
</feature>
<evidence type="ECO:0000256" key="3">
    <source>
        <dbReference type="ARBA" id="ARBA00022664"/>
    </source>
</evidence>
<dbReference type="GO" id="GO:0006397">
    <property type="term" value="P:mRNA processing"/>
    <property type="evidence" value="ECO:0007669"/>
    <property type="project" value="UniProtKB-KW"/>
</dbReference>
<keyword evidence="4" id="KW-0805">Transcription regulation</keyword>
<evidence type="ECO:0000313" key="11">
    <source>
        <dbReference type="Proteomes" id="UP000301870"/>
    </source>
</evidence>
<evidence type="ECO:0000313" key="12">
    <source>
        <dbReference type="RefSeq" id="XP_022817820.1"/>
    </source>
</evidence>
<organism evidence="11 12">
    <name type="scientific">Spodoptera litura</name>
    <name type="common">Asian cotton leafworm</name>
    <dbReference type="NCBI Taxonomy" id="69820"/>
    <lineage>
        <taxon>Eukaryota</taxon>
        <taxon>Metazoa</taxon>
        <taxon>Ecdysozoa</taxon>
        <taxon>Arthropoda</taxon>
        <taxon>Hexapoda</taxon>
        <taxon>Insecta</taxon>
        <taxon>Pterygota</taxon>
        <taxon>Neoptera</taxon>
        <taxon>Endopterygota</taxon>
        <taxon>Lepidoptera</taxon>
        <taxon>Glossata</taxon>
        <taxon>Ditrysia</taxon>
        <taxon>Noctuoidea</taxon>
        <taxon>Noctuidae</taxon>
        <taxon>Amphipyrinae</taxon>
        <taxon>Spodoptera</taxon>
    </lineage>
</organism>
<feature type="region of interest" description="Disordered" evidence="9">
    <location>
        <begin position="294"/>
        <end position="413"/>
    </location>
</feature>
<evidence type="ECO:0000259" key="10">
    <source>
        <dbReference type="Pfam" id="PF04696"/>
    </source>
</evidence>
<evidence type="ECO:0000256" key="8">
    <source>
        <dbReference type="SAM" id="Coils"/>
    </source>
</evidence>
<evidence type="ECO:0000256" key="7">
    <source>
        <dbReference type="ARBA" id="ARBA00023242"/>
    </source>
</evidence>
<dbReference type="GO" id="GO:0071013">
    <property type="term" value="C:catalytic step 2 spliceosome"/>
    <property type="evidence" value="ECO:0007669"/>
    <property type="project" value="TreeGrafter"/>
</dbReference>
<dbReference type="InterPro" id="IPR006786">
    <property type="entry name" value="Pinin_SDK_MemA"/>
</dbReference>
<feature type="coiled-coil region" evidence="8">
    <location>
        <begin position="153"/>
        <end position="197"/>
    </location>
</feature>
<sequence length="413" mass="47615">MGTEVAISFSTLRAQLENEKSSLFKIDENIKKIVQTTVRFNDRFNSAGDYTRGNNRTGGRNAFQDGGSNSKNDEQYNKRKHETKTVFSRLSARVHDSDGEDEGPGTKKARVPSAVCRELPTRADVLRAQGDDEQARTRNRRIFGSLLGTLQKFKQEEIVLQTKEEKKAQVERKIEEQARLEKEREQKERKTLFAEREHKKATIKALEAKMARVQEFEKWETSQKSLANFILTKTKPHVYWLPKKMSEKATEKLESSRKYHETKYGPIYRKCMVKKRQELQEELQRIEHRCLRVRGPGTKENDPDHHDGEEQKDVDMVNKDEKKKRDKFAADADEKEDSDGDDRHEEDSKVEQPAAQEPMVTEIENVKEEPTKAETSIEQNTSMDAEPANEASQISLETTLNDTQASVDTENHS</sequence>
<accession>A0A9J7INT4</accession>
<keyword evidence="7" id="KW-0539">Nucleus</keyword>
<dbReference type="AlphaFoldDB" id="A0A9J7INT4"/>
<evidence type="ECO:0000256" key="4">
    <source>
        <dbReference type="ARBA" id="ARBA00023015"/>
    </source>
</evidence>
<dbReference type="CTD" id="5411"/>
<comment type="subcellular location">
    <subcellularLocation>
        <location evidence="1">Nucleus</location>
    </subcellularLocation>
</comment>
<dbReference type="KEGG" id="sliu:111350454"/>
<feature type="compositionally biased region" description="Basic and acidic residues" evidence="9">
    <location>
        <begin position="297"/>
        <end position="332"/>
    </location>
</feature>
<evidence type="ECO:0000256" key="1">
    <source>
        <dbReference type="ARBA" id="ARBA00004123"/>
    </source>
</evidence>
<evidence type="ECO:0000256" key="2">
    <source>
        <dbReference type="ARBA" id="ARBA00010386"/>
    </source>
</evidence>
<evidence type="ECO:0000256" key="6">
    <source>
        <dbReference type="ARBA" id="ARBA00023187"/>
    </source>
</evidence>
<dbReference type="Proteomes" id="UP000301870">
    <property type="component" value="Chromosome 11"/>
</dbReference>
<evidence type="ECO:0000256" key="9">
    <source>
        <dbReference type="SAM" id="MobiDB-lite"/>
    </source>
</evidence>
<dbReference type="PANTHER" id="PTHR12707:SF0">
    <property type="entry name" value="PININ"/>
    <property type="match status" value="1"/>
</dbReference>
<keyword evidence="6" id="KW-0508">mRNA splicing</keyword>
<dbReference type="GO" id="GO:0008380">
    <property type="term" value="P:RNA splicing"/>
    <property type="evidence" value="ECO:0007669"/>
    <property type="project" value="UniProtKB-KW"/>
</dbReference>